<evidence type="ECO:0000313" key="3">
    <source>
        <dbReference type="Proteomes" id="UP000005512"/>
    </source>
</evidence>
<proteinExistence type="predicted"/>
<keyword evidence="1" id="KW-1133">Transmembrane helix</keyword>
<gene>
    <name evidence="2" type="ORF">PROVRUST_06996</name>
</gene>
<comment type="caution">
    <text evidence="2">The sequence shown here is derived from an EMBL/GenBank/DDBJ whole genome shotgun (WGS) entry which is preliminary data.</text>
</comment>
<name>D1P445_9GAMM</name>
<accession>D1P445</accession>
<evidence type="ECO:0000313" key="2">
    <source>
        <dbReference type="EMBL" id="EFB71671.1"/>
    </source>
</evidence>
<dbReference type="HOGENOM" id="CLU_3315360_0_0_6"/>
<dbReference type="STRING" id="500637.PROVRUST_06996"/>
<protein>
    <submittedName>
        <fullName evidence="2">Uncharacterized protein</fullName>
    </submittedName>
</protein>
<sequence length="39" mass="4761">MKLDWKLLIEANLRKYLTLGIILIPFLMIFYPAYIFRND</sequence>
<dbReference type="Proteomes" id="UP000005512">
    <property type="component" value="Unassembled WGS sequence"/>
</dbReference>
<feature type="transmembrane region" description="Helical" evidence="1">
    <location>
        <begin position="16"/>
        <end position="36"/>
    </location>
</feature>
<keyword evidence="1" id="KW-0472">Membrane</keyword>
<keyword evidence="1" id="KW-0812">Transmembrane</keyword>
<evidence type="ECO:0000256" key="1">
    <source>
        <dbReference type="SAM" id="Phobius"/>
    </source>
</evidence>
<dbReference type="EMBL" id="ABXV02000030">
    <property type="protein sequence ID" value="EFB71671.1"/>
    <property type="molecule type" value="Genomic_DNA"/>
</dbReference>
<keyword evidence="3" id="KW-1185">Reference proteome</keyword>
<organism evidence="2 3">
    <name type="scientific">Providencia rustigianii DSM 4541</name>
    <dbReference type="NCBI Taxonomy" id="500637"/>
    <lineage>
        <taxon>Bacteria</taxon>
        <taxon>Pseudomonadati</taxon>
        <taxon>Pseudomonadota</taxon>
        <taxon>Gammaproteobacteria</taxon>
        <taxon>Enterobacterales</taxon>
        <taxon>Morganellaceae</taxon>
        <taxon>Providencia</taxon>
    </lineage>
</organism>
<dbReference type="AlphaFoldDB" id="D1P445"/>
<reference evidence="2" key="1">
    <citation type="submission" date="2009-12" db="EMBL/GenBank/DDBJ databases">
        <authorList>
            <person name="Weinstock G."/>
            <person name="Sodergren E."/>
            <person name="Clifton S."/>
            <person name="Fulton L."/>
            <person name="Fulton B."/>
            <person name="Courtney L."/>
            <person name="Fronick C."/>
            <person name="Harrison M."/>
            <person name="Strong C."/>
            <person name="Farmer C."/>
            <person name="Delahaunty K."/>
            <person name="Markovic C."/>
            <person name="Hall O."/>
            <person name="Minx P."/>
            <person name="Tomlinson C."/>
            <person name="Mitreva M."/>
            <person name="Nelson J."/>
            <person name="Hou S."/>
            <person name="Wollam A."/>
            <person name="Pepin K.H."/>
            <person name="Johnson M."/>
            <person name="Bhonagiri V."/>
            <person name="Nash W.E."/>
            <person name="Warren W."/>
            <person name="Chinwalla A."/>
            <person name="Mardis E.R."/>
            <person name="Wilson R.K."/>
        </authorList>
    </citation>
    <scope>NUCLEOTIDE SEQUENCE [LARGE SCALE GENOMIC DNA]</scope>
    <source>
        <strain evidence="2">DSM 4541</strain>
    </source>
</reference>